<dbReference type="Pfam" id="PF20221">
    <property type="entry name" value="DUF6580"/>
    <property type="match status" value="1"/>
</dbReference>
<dbReference type="EMBL" id="JACCCW010000001">
    <property type="protein sequence ID" value="NYF78953.1"/>
    <property type="molecule type" value="Genomic_DNA"/>
</dbReference>
<proteinExistence type="predicted"/>
<reference evidence="2 3" key="1">
    <citation type="submission" date="2020-07" db="EMBL/GenBank/DDBJ databases">
        <title>Genomic Encyclopedia of Type Strains, Phase IV (KMG-V): Genome sequencing to study the core and pangenomes of soil and plant-associated prokaryotes.</title>
        <authorList>
            <person name="Whitman W."/>
        </authorList>
    </citation>
    <scope>NUCLEOTIDE SEQUENCE [LARGE SCALE GENOMIC DNA]</scope>
    <source>
        <strain evidence="2 3">X4EP2</strain>
    </source>
</reference>
<feature type="transmembrane region" description="Helical" evidence="1">
    <location>
        <begin position="74"/>
        <end position="92"/>
    </location>
</feature>
<gene>
    <name evidence="2" type="ORF">HDF17_001240</name>
</gene>
<keyword evidence="1" id="KW-1133">Transmembrane helix</keyword>
<organism evidence="2 3">
    <name type="scientific">Granulicella arctica</name>
    <dbReference type="NCBI Taxonomy" id="940613"/>
    <lineage>
        <taxon>Bacteria</taxon>
        <taxon>Pseudomonadati</taxon>
        <taxon>Acidobacteriota</taxon>
        <taxon>Terriglobia</taxon>
        <taxon>Terriglobales</taxon>
        <taxon>Acidobacteriaceae</taxon>
        <taxon>Granulicella</taxon>
    </lineage>
</organism>
<evidence type="ECO:0000313" key="3">
    <source>
        <dbReference type="Proteomes" id="UP000589520"/>
    </source>
</evidence>
<feature type="transmembrane region" description="Helical" evidence="1">
    <location>
        <begin position="44"/>
        <end position="62"/>
    </location>
</feature>
<dbReference type="InterPro" id="IPR046487">
    <property type="entry name" value="DUF6580"/>
</dbReference>
<comment type="caution">
    <text evidence="2">The sequence shown here is derived from an EMBL/GenBank/DDBJ whole genome shotgun (WGS) entry which is preliminary data.</text>
</comment>
<sequence>MAAYLVLLFAVLSRILPSVFHTTSVGFTAVGGGLLFFGARRSRWQTIIAVLALIATDYYLTTHIYSLPFHTSEYLVTWAWYAAICLLGHQLLHGKPSAIRIGAAILASSTSFFILSNLMVWIGSAIYPHTAAGLATCYIAAIPFYANDAMSTAITAGALFGLPALAASIAESIRSAQHNNLPTA</sequence>
<feature type="transmembrane region" description="Helical" evidence="1">
    <location>
        <begin position="98"/>
        <end position="119"/>
    </location>
</feature>
<dbReference type="RefSeq" id="WP_179488793.1">
    <property type="nucleotide sequence ID" value="NZ_JACCCW010000001.1"/>
</dbReference>
<dbReference type="AlphaFoldDB" id="A0A7Y9PFG1"/>
<evidence type="ECO:0000256" key="1">
    <source>
        <dbReference type="SAM" id="Phobius"/>
    </source>
</evidence>
<keyword evidence="3" id="KW-1185">Reference proteome</keyword>
<dbReference type="Proteomes" id="UP000589520">
    <property type="component" value="Unassembled WGS sequence"/>
</dbReference>
<keyword evidence="1" id="KW-0472">Membrane</keyword>
<name>A0A7Y9PFG1_9BACT</name>
<evidence type="ECO:0000313" key="2">
    <source>
        <dbReference type="EMBL" id="NYF78953.1"/>
    </source>
</evidence>
<feature type="transmembrane region" description="Helical" evidence="1">
    <location>
        <begin position="126"/>
        <end position="146"/>
    </location>
</feature>
<accession>A0A7Y9PFG1</accession>
<protein>
    <submittedName>
        <fullName evidence="2">Uncharacterized protein</fullName>
    </submittedName>
</protein>
<keyword evidence="1" id="KW-0812">Transmembrane</keyword>